<reference evidence="5" key="2">
    <citation type="submission" date="2025-08" db="UniProtKB">
        <authorList>
            <consortium name="RefSeq"/>
        </authorList>
    </citation>
    <scope>IDENTIFICATION</scope>
    <source>
        <tissue evidence="5">Etiolated seedlings</tissue>
    </source>
</reference>
<comment type="similarity">
    <text evidence="1">Belongs to the universal ribosomal protein uS17 family.</text>
</comment>
<dbReference type="OrthoDB" id="274752at2759"/>
<keyword evidence="3" id="KW-0687">Ribonucleoprotein</keyword>
<dbReference type="eggNOG" id="KOG1740">
    <property type="taxonomic scope" value="Eukaryota"/>
</dbReference>
<evidence type="ECO:0000313" key="4">
    <source>
        <dbReference type="Proteomes" id="UP000087171"/>
    </source>
</evidence>
<evidence type="ECO:0000256" key="1">
    <source>
        <dbReference type="ARBA" id="ARBA00010254"/>
    </source>
</evidence>
<dbReference type="PaxDb" id="3827-XP_004506926.1"/>
<dbReference type="GeneID" id="101513306"/>
<dbReference type="CDD" id="cd00364">
    <property type="entry name" value="Ribosomal_uS17"/>
    <property type="match status" value="1"/>
</dbReference>
<dbReference type="Proteomes" id="UP000087171">
    <property type="component" value="Chromosome Ca6"/>
</dbReference>
<dbReference type="KEGG" id="cam:101513306"/>
<dbReference type="Gene3D" id="2.40.50.140">
    <property type="entry name" value="Nucleic acid-binding proteins"/>
    <property type="match status" value="1"/>
</dbReference>
<dbReference type="GO" id="GO:1990904">
    <property type="term" value="C:ribonucleoprotein complex"/>
    <property type="evidence" value="ECO:0007669"/>
    <property type="project" value="UniProtKB-KW"/>
</dbReference>
<dbReference type="PANTHER" id="PTHR10744">
    <property type="entry name" value="40S RIBOSOMAL PROTEIN S11 FAMILY MEMBER"/>
    <property type="match status" value="1"/>
</dbReference>
<dbReference type="SUPFAM" id="SSF50249">
    <property type="entry name" value="Nucleic acid-binding proteins"/>
    <property type="match status" value="1"/>
</dbReference>
<dbReference type="STRING" id="3827.A0A1S2YMA2"/>
<dbReference type="RefSeq" id="XP_004506926.2">
    <property type="nucleotide sequence ID" value="XM_004506869.2"/>
</dbReference>
<dbReference type="InterPro" id="IPR012340">
    <property type="entry name" value="NA-bd_OB-fold"/>
</dbReference>
<name>A0A1S2YMA2_CICAR</name>
<dbReference type="GO" id="GO:0003735">
    <property type="term" value="F:structural constituent of ribosome"/>
    <property type="evidence" value="ECO:0007669"/>
    <property type="project" value="InterPro"/>
</dbReference>
<dbReference type="InterPro" id="IPR000266">
    <property type="entry name" value="Ribosomal_uS17"/>
</dbReference>
<proteinExistence type="inferred from homology"/>
<dbReference type="Pfam" id="PF00366">
    <property type="entry name" value="Ribosomal_S17"/>
    <property type="match status" value="1"/>
</dbReference>
<dbReference type="GO" id="GO:0005840">
    <property type="term" value="C:ribosome"/>
    <property type="evidence" value="ECO:0007669"/>
    <property type="project" value="UniProtKB-KW"/>
</dbReference>
<gene>
    <name evidence="5" type="primary">LOC101513306</name>
</gene>
<sequence length="139" mass="15690">MKKVIGMVVSNKMQISVVVAVDRLFHHKVFNRYVKRTSKFMDHDENNLCNITDRISIVRLDSSRTLSKRKNWVVAEIIKKAHIYVMSSATAAISSSSSLSSSESPNDSSKHSTEDRIVDLLGEIHDGVENYSNEFVQFG</sequence>
<dbReference type="AlphaFoldDB" id="A0A1S2YMA2"/>
<evidence type="ECO:0000256" key="3">
    <source>
        <dbReference type="ARBA" id="ARBA00023274"/>
    </source>
</evidence>
<evidence type="ECO:0000313" key="5">
    <source>
        <dbReference type="RefSeq" id="XP_004506926.2"/>
    </source>
</evidence>
<organism evidence="4 5">
    <name type="scientific">Cicer arietinum</name>
    <name type="common">Chickpea</name>
    <name type="synonym">Garbanzo</name>
    <dbReference type="NCBI Taxonomy" id="3827"/>
    <lineage>
        <taxon>Eukaryota</taxon>
        <taxon>Viridiplantae</taxon>
        <taxon>Streptophyta</taxon>
        <taxon>Embryophyta</taxon>
        <taxon>Tracheophyta</taxon>
        <taxon>Spermatophyta</taxon>
        <taxon>Magnoliopsida</taxon>
        <taxon>eudicotyledons</taxon>
        <taxon>Gunneridae</taxon>
        <taxon>Pentapetalae</taxon>
        <taxon>rosids</taxon>
        <taxon>fabids</taxon>
        <taxon>Fabales</taxon>
        <taxon>Fabaceae</taxon>
        <taxon>Papilionoideae</taxon>
        <taxon>50 kb inversion clade</taxon>
        <taxon>NPAAA clade</taxon>
        <taxon>Hologalegina</taxon>
        <taxon>IRL clade</taxon>
        <taxon>Cicereae</taxon>
        <taxon>Cicer</taxon>
    </lineage>
</organism>
<dbReference type="GO" id="GO:0006412">
    <property type="term" value="P:translation"/>
    <property type="evidence" value="ECO:0007669"/>
    <property type="project" value="InterPro"/>
</dbReference>
<dbReference type="PANTHER" id="PTHR10744:SF1">
    <property type="entry name" value="SMALL RIBOSOMAL SUBUNIT PROTEIN US17M"/>
    <property type="match status" value="1"/>
</dbReference>
<protein>
    <submittedName>
        <fullName evidence="5">Uncharacterized protein LOC101513306</fullName>
    </submittedName>
</protein>
<keyword evidence="2" id="KW-0689">Ribosomal protein</keyword>
<reference evidence="4" key="1">
    <citation type="journal article" date="2013" name="Nat. Biotechnol.">
        <title>Draft genome sequence of chickpea (Cicer arietinum) provides a resource for trait improvement.</title>
        <authorList>
            <person name="Varshney R.K."/>
            <person name="Song C."/>
            <person name="Saxena R.K."/>
            <person name="Azam S."/>
            <person name="Yu S."/>
            <person name="Sharpe A.G."/>
            <person name="Cannon S."/>
            <person name="Baek J."/>
            <person name="Rosen B.D."/>
            <person name="Tar'an B."/>
            <person name="Millan T."/>
            <person name="Zhang X."/>
            <person name="Ramsay L.D."/>
            <person name="Iwata A."/>
            <person name="Wang Y."/>
            <person name="Nelson W."/>
            <person name="Farmer A.D."/>
            <person name="Gaur P.M."/>
            <person name="Soderlund C."/>
            <person name="Penmetsa R.V."/>
            <person name="Xu C."/>
            <person name="Bharti A.K."/>
            <person name="He W."/>
            <person name="Winter P."/>
            <person name="Zhao S."/>
            <person name="Hane J.K."/>
            <person name="Carrasquilla-Garcia N."/>
            <person name="Condie J.A."/>
            <person name="Upadhyaya H.D."/>
            <person name="Luo M.C."/>
            <person name="Thudi M."/>
            <person name="Gowda C.L."/>
            <person name="Singh N.P."/>
            <person name="Lichtenzveig J."/>
            <person name="Gali K.K."/>
            <person name="Rubio J."/>
            <person name="Nadarajan N."/>
            <person name="Dolezel J."/>
            <person name="Bansal K.C."/>
            <person name="Xu X."/>
            <person name="Edwards D."/>
            <person name="Zhang G."/>
            <person name="Kahl G."/>
            <person name="Gil J."/>
            <person name="Singh K.B."/>
            <person name="Datta S.K."/>
            <person name="Jackson S.A."/>
            <person name="Wang J."/>
            <person name="Cook D.R."/>
        </authorList>
    </citation>
    <scope>NUCLEOTIDE SEQUENCE [LARGE SCALE GENOMIC DNA]</scope>
    <source>
        <strain evidence="4">cv. CDC Frontier</strain>
    </source>
</reference>
<keyword evidence="4" id="KW-1185">Reference proteome</keyword>
<evidence type="ECO:0000256" key="2">
    <source>
        <dbReference type="ARBA" id="ARBA00022980"/>
    </source>
</evidence>
<accession>A0A1S2YMA2</accession>